<feature type="chain" id="PRO_5013020202" evidence="1">
    <location>
        <begin position="20"/>
        <end position="171"/>
    </location>
</feature>
<keyword evidence="1" id="KW-0732">Signal</keyword>
<evidence type="ECO:0000313" key="3">
    <source>
        <dbReference type="Proteomes" id="UP000186002"/>
    </source>
</evidence>
<evidence type="ECO:0000313" key="2">
    <source>
        <dbReference type="EMBL" id="SHM05568.1"/>
    </source>
</evidence>
<protein>
    <submittedName>
        <fullName evidence="2">Uncharacterized protein</fullName>
    </submittedName>
</protein>
<proteinExistence type="predicted"/>
<dbReference type="EMBL" id="FRBW01000002">
    <property type="protein sequence ID" value="SHM05568.1"/>
    <property type="molecule type" value="Genomic_DNA"/>
</dbReference>
<feature type="signal peptide" evidence="1">
    <location>
        <begin position="1"/>
        <end position="19"/>
    </location>
</feature>
<sequence length="171" mass="18570">MKCLLILAAMLCLASAGQAEEVSFGRFEVVNSAGFRQVENEKIPLSKDAAIAVSVMTLSEDGEKLTLATGDTRLALYRLATGLEGIEWDSTGTTLLHREDILSIAGQTELSGVETWGAEIDWPGVGRARMVMFRLSESSFAGFLVSQPGATKLVRQMEFHQLAGPRHRSLQ</sequence>
<accession>A0A1M7FP99</accession>
<dbReference type="RefSeq" id="WP_073011745.1">
    <property type="nucleotide sequence ID" value="NZ_FRBW01000002.1"/>
</dbReference>
<gene>
    <name evidence="2" type="ORF">SAMN05444272_1664</name>
</gene>
<reference evidence="2 3" key="1">
    <citation type="submission" date="2016-11" db="EMBL/GenBank/DDBJ databases">
        <authorList>
            <person name="Jaros S."/>
            <person name="Januszkiewicz K."/>
            <person name="Wedrychowicz H."/>
        </authorList>
    </citation>
    <scope>NUCLEOTIDE SEQUENCE [LARGE SCALE GENOMIC DNA]</scope>
    <source>
        <strain evidence="2 3">DSM 22153</strain>
    </source>
</reference>
<name>A0A1M7FP99_9HYPH</name>
<keyword evidence="3" id="KW-1185">Reference proteome</keyword>
<dbReference type="AlphaFoldDB" id="A0A1M7FP99"/>
<evidence type="ECO:0000256" key="1">
    <source>
        <dbReference type="SAM" id="SignalP"/>
    </source>
</evidence>
<dbReference type="Proteomes" id="UP000186002">
    <property type="component" value="Unassembled WGS sequence"/>
</dbReference>
<organism evidence="2 3">
    <name type="scientific">Roseibium suaedae</name>
    <dbReference type="NCBI Taxonomy" id="735517"/>
    <lineage>
        <taxon>Bacteria</taxon>
        <taxon>Pseudomonadati</taxon>
        <taxon>Pseudomonadota</taxon>
        <taxon>Alphaproteobacteria</taxon>
        <taxon>Hyphomicrobiales</taxon>
        <taxon>Stappiaceae</taxon>
        <taxon>Roseibium</taxon>
    </lineage>
</organism>